<evidence type="ECO:0000256" key="2">
    <source>
        <dbReference type="ARBA" id="ARBA00012701"/>
    </source>
</evidence>
<dbReference type="InterPro" id="IPR001447">
    <property type="entry name" value="Arylamine_N-AcTrfase"/>
</dbReference>
<keyword evidence="6" id="KW-1185">Reference proteome</keyword>
<dbReference type="Pfam" id="PF00797">
    <property type="entry name" value="Acetyltransf_2"/>
    <property type="match status" value="1"/>
</dbReference>
<protein>
    <recommendedName>
        <fullName evidence="2">arylamine N-acetyltransferase</fullName>
        <ecNumber evidence="2">2.3.1.5</ecNumber>
    </recommendedName>
</protein>
<gene>
    <name evidence="5" type="ORF">CVLEPA_LOCUS15364</name>
</gene>
<evidence type="ECO:0000256" key="3">
    <source>
        <dbReference type="ARBA" id="ARBA00023315"/>
    </source>
</evidence>
<proteinExistence type="inferred from homology"/>
<dbReference type="EC" id="2.3.1.5" evidence="2"/>
<evidence type="ECO:0000256" key="4">
    <source>
        <dbReference type="RuleBase" id="RU003452"/>
    </source>
</evidence>
<dbReference type="SUPFAM" id="SSF54001">
    <property type="entry name" value="Cysteine proteinases"/>
    <property type="match status" value="1"/>
</dbReference>
<sequence length="305" mass="35949">MMQQRDKGRQMDLQKYLQRINYDGPIDNQATTLYELCACHYSHVPFENLDIFGGPRRSMDLDEIDNRVVNEKRGGLCCEINSLFAWLLRKLKFEVEFIQTQLYNKKNDSYDGDLEHMVLLVTCKNDEKFIANISGCAFVRPLALIDMKTQVQRCGAYRLRKETDDVYLVEKMQKKVFNLSGREITGFSSDEDCWQVIQKLEIIPRCWLDFKPTFWHILDKKQSFLSRNTICTIENDSGIRVLWGMTFYKKEYIDHCTEKIINVQTAQDEEEMKSILKNYFNISIDYDLKPCSPNLKKEELVRMSS</sequence>
<accession>A0ABP0G0M4</accession>
<keyword evidence="4" id="KW-0808">Transferase</keyword>
<dbReference type="InterPro" id="IPR053710">
    <property type="entry name" value="Arylamine_NAT_domain_sf"/>
</dbReference>
<evidence type="ECO:0000256" key="1">
    <source>
        <dbReference type="ARBA" id="ARBA00006547"/>
    </source>
</evidence>
<dbReference type="Gene3D" id="3.30.2140.20">
    <property type="match status" value="1"/>
</dbReference>
<comment type="caution">
    <text evidence="5">The sequence shown here is derived from an EMBL/GenBank/DDBJ whole genome shotgun (WGS) entry which is preliminary data.</text>
</comment>
<dbReference type="EMBL" id="CAWYQH010000097">
    <property type="protein sequence ID" value="CAK8684376.1"/>
    <property type="molecule type" value="Genomic_DNA"/>
</dbReference>
<organism evidence="5 6">
    <name type="scientific">Clavelina lepadiformis</name>
    <name type="common">Light-bulb sea squirt</name>
    <name type="synonym">Ascidia lepadiformis</name>
    <dbReference type="NCBI Taxonomy" id="159417"/>
    <lineage>
        <taxon>Eukaryota</taxon>
        <taxon>Metazoa</taxon>
        <taxon>Chordata</taxon>
        <taxon>Tunicata</taxon>
        <taxon>Ascidiacea</taxon>
        <taxon>Aplousobranchia</taxon>
        <taxon>Clavelinidae</taxon>
        <taxon>Clavelina</taxon>
    </lineage>
</organism>
<dbReference type="InterPro" id="IPR038765">
    <property type="entry name" value="Papain-like_cys_pep_sf"/>
</dbReference>
<keyword evidence="3 4" id="KW-0012">Acyltransferase</keyword>
<dbReference type="PANTHER" id="PTHR11786">
    <property type="entry name" value="N-HYDROXYARYLAMINE O-ACETYLTRANSFERASE"/>
    <property type="match status" value="1"/>
</dbReference>
<reference evidence="5 6" key="1">
    <citation type="submission" date="2024-02" db="EMBL/GenBank/DDBJ databases">
        <authorList>
            <person name="Daric V."/>
            <person name="Darras S."/>
        </authorList>
    </citation>
    <scope>NUCLEOTIDE SEQUENCE [LARGE SCALE GENOMIC DNA]</scope>
</reference>
<dbReference type="Proteomes" id="UP001642483">
    <property type="component" value="Unassembled WGS sequence"/>
</dbReference>
<name>A0ABP0G0M4_CLALP</name>
<evidence type="ECO:0000313" key="5">
    <source>
        <dbReference type="EMBL" id="CAK8684376.1"/>
    </source>
</evidence>
<comment type="similarity">
    <text evidence="1 4">Belongs to the arylamine N-acetyltransferase family.</text>
</comment>
<dbReference type="PRINTS" id="PR01543">
    <property type="entry name" value="ANATRNSFRASE"/>
</dbReference>
<evidence type="ECO:0000313" key="6">
    <source>
        <dbReference type="Proteomes" id="UP001642483"/>
    </source>
</evidence>
<dbReference type="PANTHER" id="PTHR11786:SF0">
    <property type="entry name" value="ARYLAMINE N-ACETYLTRANSFERASE 4-RELATED"/>
    <property type="match status" value="1"/>
</dbReference>